<dbReference type="AlphaFoldDB" id="A0A1R3HMX7"/>
<evidence type="ECO:0000313" key="2">
    <source>
        <dbReference type="Proteomes" id="UP000187203"/>
    </source>
</evidence>
<gene>
    <name evidence="1" type="ORF">COLO4_28159</name>
</gene>
<reference evidence="2" key="1">
    <citation type="submission" date="2013-09" db="EMBL/GenBank/DDBJ databases">
        <title>Corchorus olitorius genome sequencing.</title>
        <authorList>
            <person name="Alam M."/>
            <person name="Haque M.S."/>
            <person name="Islam M.S."/>
            <person name="Emdad E.M."/>
            <person name="Islam M.M."/>
            <person name="Ahmed B."/>
            <person name="Halim A."/>
            <person name="Hossen Q.M.M."/>
            <person name="Hossain M.Z."/>
            <person name="Ahmed R."/>
            <person name="Khan M.M."/>
            <person name="Islam R."/>
            <person name="Rashid M.M."/>
            <person name="Khan S.A."/>
            <person name="Rahman M.S."/>
            <person name="Alam M."/>
            <person name="Yahiya A.S."/>
            <person name="Khan M.S."/>
            <person name="Azam M.S."/>
            <person name="Haque T."/>
            <person name="Lashkar M.Z.H."/>
            <person name="Akhand A.I."/>
            <person name="Morshed G."/>
            <person name="Roy S."/>
            <person name="Uddin K.S."/>
            <person name="Rabeya T."/>
            <person name="Hossain A.S."/>
            <person name="Chowdhury A."/>
            <person name="Snigdha A.R."/>
            <person name="Mortoza M.S."/>
            <person name="Matin S.A."/>
            <person name="Hoque S.M.E."/>
            <person name="Islam M.K."/>
            <person name="Roy D.K."/>
            <person name="Haider R."/>
            <person name="Moosa M.M."/>
            <person name="Elias S.M."/>
            <person name="Hasan A.M."/>
            <person name="Jahan S."/>
            <person name="Shafiuddin M."/>
            <person name="Mahmood N."/>
            <person name="Shommy N.S."/>
        </authorList>
    </citation>
    <scope>NUCLEOTIDE SEQUENCE [LARGE SCALE GENOMIC DNA]</scope>
    <source>
        <strain evidence="2">cv. O-4</strain>
    </source>
</reference>
<protein>
    <submittedName>
        <fullName evidence="1">Uncharacterized protein</fullName>
    </submittedName>
</protein>
<evidence type="ECO:0000313" key="1">
    <source>
        <dbReference type="EMBL" id="OMO71622.1"/>
    </source>
</evidence>
<sequence>MEYQQQQQQRRKQYHQQYRSRCFFESKSMA</sequence>
<accession>A0A1R3HMX7</accession>
<proteinExistence type="predicted"/>
<organism evidence="1 2">
    <name type="scientific">Corchorus olitorius</name>
    <dbReference type="NCBI Taxonomy" id="93759"/>
    <lineage>
        <taxon>Eukaryota</taxon>
        <taxon>Viridiplantae</taxon>
        <taxon>Streptophyta</taxon>
        <taxon>Embryophyta</taxon>
        <taxon>Tracheophyta</taxon>
        <taxon>Spermatophyta</taxon>
        <taxon>Magnoliopsida</taxon>
        <taxon>eudicotyledons</taxon>
        <taxon>Gunneridae</taxon>
        <taxon>Pentapetalae</taxon>
        <taxon>rosids</taxon>
        <taxon>malvids</taxon>
        <taxon>Malvales</taxon>
        <taxon>Malvaceae</taxon>
        <taxon>Grewioideae</taxon>
        <taxon>Apeibeae</taxon>
        <taxon>Corchorus</taxon>
    </lineage>
</organism>
<dbReference type="Proteomes" id="UP000187203">
    <property type="component" value="Unassembled WGS sequence"/>
</dbReference>
<name>A0A1R3HMX7_9ROSI</name>
<dbReference type="EMBL" id="AWUE01019759">
    <property type="protein sequence ID" value="OMO71622.1"/>
    <property type="molecule type" value="Genomic_DNA"/>
</dbReference>
<keyword evidence="2" id="KW-1185">Reference proteome</keyword>
<comment type="caution">
    <text evidence="1">The sequence shown here is derived from an EMBL/GenBank/DDBJ whole genome shotgun (WGS) entry which is preliminary data.</text>
</comment>